<keyword evidence="5" id="KW-1185">Reference proteome</keyword>
<accession>A0A1T4QKZ5</accession>
<dbReference type="InterPro" id="IPR023365">
    <property type="entry name" value="Sortase_dom-sf"/>
</dbReference>
<protein>
    <submittedName>
        <fullName evidence="4">LPXTG-site transpeptidase (Sortase) family protein</fullName>
    </submittedName>
</protein>
<dbReference type="NCBIfam" id="TIGR01076">
    <property type="entry name" value="sortase_fam"/>
    <property type="match status" value="1"/>
</dbReference>
<dbReference type="Pfam" id="PF04203">
    <property type="entry name" value="Sortase"/>
    <property type="match status" value="1"/>
</dbReference>
<keyword evidence="1" id="KW-0378">Hydrolase</keyword>
<keyword evidence="3" id="KW-0812">Transmembrane</keyword>
<dbReference type="OrthoDB" id="9790661at2"/>
<evidence type="ECO:0000313" key="4">
    <source>
        <dbReference type="EMBL" id="SKA04307.1"/>
    </source>
</evidence>
<name>A0A1T4QKZ5_9FIRM</name>
<feature type="active site" description="Acyl-thioester intermediate" evidence="2">
    <location>
        <position position="184"/>
    </location>
</feature>
<evidence type="ECO:0000313" key="5">
    <source>
        <dbReference type="Proteomes" id="UP000243297"/>
    </source>
</evidence>
<dbReference type="SUPFAM" id="SSF63817">
    <property type="entry name" value="Sortase"/>
    <property type="match status" value="1"/>
</dbReference>
<keyword evidence="3" id="KW-1133">Transmembrane helix</keyword>
<dbReference type="Proteomes" id="UP000243297">
    <property type="component" value="Unassembled WGS sequence"/>
</dbReference>
<evidence type="ECO:0000256" key="1">
    <source>
        <dbReference type="ARBA" id="ARBA00022801"/>
    </source>
</evidence>
<gene>
    <name evidence="4" type="ORF">SAMN02745191_0053</name>
</gene>
<dbReference type="STRING" id="118967.SAMN02745191_0053"/>
<evidence type="ECO:0000256" key="3">
    <source>
        <dbReference type="SAM" id="Phobius"/>
    </source>
</evidence>
<dbReference type="InterPro" id="IPR005754">
    <property type="entry name" value="Sortase"/>
</dbReference>
<dbReference type="AlphaFoldDB" id="A0A1T4QKZ5"/>
<dbReference type="RefSeq" id="WP_078712865.1">
    <property type="nucleotide sequence ID" value="NZ_FUWY01000011.1"/>
</dbReference>
<evidence type="ECO:0000256" key="2">
    <source>
        <dbReference type="PIRSR" id="PIRSR605754-1"/>
    </source>
</evidence>
<organism evidence="4 5">
    <name type="scientific">Anaerorhabdus furcosa</name>
    <dbReference type="NCBI Taxonomy" id="118967"/>
    <lineage>
        <taxon>Bacteria</taxon>
        <taxon>Bacillati</taxon>
        <taxon>Bacillota</taxon>
        <taxon>Erysipelotrichia</taxon>
        <taxon>Erysipelotrichales</taxon>
        <taxon>Erysipelotrichaceae</taxon>
        <taxon>Anaerorhabdus</taxon>
    </lineage>
</organism>
<sequence length="210" mass="23887">MLSKYHIFTSFATCIVGLSIAIFPKVAHTPLTFAQMNQDKVETMEKYKNDWNNHTIKHVRYNTAEYHDGDIVATITIPKMEIYELPVYYGANPVNNNWHITTSGHAGNYAMFGESGVSSIGAHNYQLFKNLPDLKTGDKLIVETDVDRYVYVVDSTDIYDHTKDVWNQKATAHKSDHTLTLMTCYPLDGIQTNDMYLVYTSLQKGTIFGQ</sequence>
<reference evidence="5" key="1">
    <citation type="submission" date="2017-02" db="EMBL/GenBank/DDBJ databases">
        <authorList>
            <person name="Varghese N."/>
            <person name="Submissions S."/>
        </authorList>
    </citation>
    <scope>NUCLEOTIDE SEQUENCE [LARGE SCALE GENOMIC DNA]</scope>
    <source>
        <strain evidence="5">ATCC 25662</strain>
    </source>
</reference>
<feature type="active site" description="Proton donor/acceptor" evidence="2">
    <location>
        <position position="123"/>
    </location>
</feature>
<feature type="transmembrane region" description="Helical" evidence="3">
    <location>
        <begin position="6"/>
        <end position="27"/>
    </location>
</feature>
<keyword evidence="3" id="KW-0472">Membrane</keyword>
<dbReference type="GO" id="GO:0016787">
    <property type="term" value="F:hydrolase activity"/>
    <property type="evidence" value="ECO:0007669"/>
    <property type="project" value="UniProtKB-KW"/>
</dbReference>
<dbReference type="EMBL" id="FUWY01000011">
    <property type="protein sequence ID" value="SKA04307.1"/>
    <property type="molecule type" value="Genomic_DNA"/>
</dbReference>
<dbReference type="Gene3D" id="2.40.260.10">
    <property type="entry name" value="Sortase"/>
    <property type="match status" value="1"/>
</dbReference>
<proteinExistence type="predicted"/>